<dbReference type="GO" id="GO:0016020">
    <property type="term" value="C:membrane"/>
    <property type="evidence" value="ECO:0007669"/>
    <property type="project" value="InterPro"/>
</dbReference>
<name>A0A9W6KGI9_9ACTN</name>
<dbReference type="SUPFAM" id="SSF51306">
    <property type="entry name" value="LexA/Signal peptidase"/>
    <property type="match status" value="1"/>
</dbReference>
<evidence type="ECO:0000313" key="5">
    <source>
        <dbReference type="Proteomes" id="UP001143480"/>
    </source>
</evidence>
<dbReference type="EMBL" id="BSFP01000013">
    <property type="protein sequence ID" value="GLL01103.1"/>
    <property type="molecule type" value="Genomic_DNA"/>
</dbReference>
<dbReference type="AlphaFoldDB" id="A0A9W6KGI9"/>
<dbReference type="Proteomes" id="UP001143480">
    <property type="component" value="Unassembled WGS sequence"/>
</dbReference>
<sequence>MLDTHALRWLPWLLIRVAGGSMAPALHDGDLLLVRRYRGQPLRVGDIVVLHRPTGPVQLPPGVTVAAGPVPPQRAGRLVKRIAAFEGDDAMVVLGDSPGYDSRLFGPVPVSTTIGIVRRRL</sequence>
<keyword evidence="5" id="KW-1185">Reference proteome</keyword>
<reference evidence="4" key="1">
    <citation type="journal article" date="2014" name="Int. J. Syst. Evol. Microbiol.">
        <title>Complete genome sequence of Corynebacterium casei LMG S-19264T (=DSM 44701T), isolated from a smear-ripened cheese.</title>
        <authorList>
            <consortium name="US DOE Joint Genome Institute (JGI-PGF)"/>
            <person name="Walter F."/>
            <person name="Albersmeier A."/>
            <person name="Kalinowski J."/>
            <person name="Ruckert C."/>
        </authorList>
    </citation>
    <scope>NUCLEOTIDE SEQUENCE</scope>
    <source>
        <strain evidence="4">VKM Ac-1321</strain>
    </source>
</reference>
<comment type="caution">
    <text evidence="4">The sequence shown here is derived from an EMBL/GenBank/DDBJ whole genome shotgun (WGS) entry which is preliminary data.</text>
</comment>
<organism evidence="4 5">
    <name type="scientific">Dactylosporangium matsuzakiense</name>
    <dbReference type="NCBI Taxonomy" id="53360"/>
    <lineage>
        <taxon>Bacteria</taxon>
        <taxon>Bacillati</taxon>
        <taxon>Actinomycetota</taxon>
        <taxon>Actinomycetes</taxon>
        <taxon>Micromonosporales</taxon>
        <taxon>Micromonosporaceae</taxon>
        <taxon>Dactylosporangium</taxon>
    </lineage>
</organism>
<dbReference type="GO" id="GO:0006465">
    <property type="term" value="P:signal peptide processing"/>
    <property type="evidence" value="ECO:0007669"/>
    <property type="project" value="InterPro"/>
</dbReference>
<dbReference type="PROSITE" id="PS00501">
    <property type="entry name" value="SPASE_I_1"/>
    <property type="match status" value="1"/>
</dbReference>
<dbReference type="Pfam" id="PF10502">
    <property type="entry name" value="Peptidase_S26"/>
    <property type="match status" value="1"/>
</dbReference>
<evidence type="ECO:0000256" key="1">
    <source>
        <dbReference type="ARBA" id="ARBA00022670"/>
    </source>
</evidence>
<accession>A0A9W6KGI9</accession>
<evidence type="ECO:0000256" key="2">
    <source>
        <dbReference type="ARBA" id="ARBA00022801"/>
    </source>
</evidence>
<feature type="domain" description="Peptidase S26" evidence="3">
    <location>
        <begin position="12"/>
        <end position="89"/>
    </location>
</feature>
<proteinExistence type="predicted"/>
<dbReference type="InterPro" id="IPR036286">
    <property type="entry name" value="LexA/Signal_pep-like_sf"/>
</dbReference>
<dbReference type="Gene3D" id="2.10.109.10">
    <property type="entry name" value="Umud Fragment, subunit A"/>
    <property type="match status" value="1"/>
</dbReference>
<keyword evidence="1" id="KW-0645">Protease</keyword>
<dbReference type="InterPro" id="IPR019533">
    <property type="entry name" value="Peptidase_S26"/>
</dbReference>
<dbReference type="CDD" id="cd06530">
    <property type="entry name" value="S26_SPase_I"/>
    <property type="match status" value="1"/>
</dbReference>
<evidence type="ECO:0000313" key="4">
    <source>
        <dbReference type="EMBL" id="GLL01103.1"/>
    </source>
</evidence>
<gene>
    <name evidence="4" type="ORF">GCM10017581_028440</name>
</gene>
<dbReference type="RefSeq" id="WP_261965484.1">
    <property type="nucleotide sequence ID" value="NZ_BAAAXA010000001.1"/>
</dbReference>
<reference evidence="4" key="2">
    <citation type="submission" date="2023-01" db="EMBL/GenBank/DDBJ databases">
        <authorList>
            <person name="Sun Q."/>
            <person name="Evtushenko L."/>
        </authorList>
    </citation>
    <scope>NUCLEOTIDE SEQUENCE</scope>
    <source>
        <strain evidence="4">VKM Ac-1321</strain>
    </source>
</reference>
<protein>
    <recommendedName>
        <fullName evidence="3">Peptidase S26 domain-containing protein</fullName>
    </recommendedName>
</protein>
<dbReference type="GO" id="GO:0004252">
    <property type="term" value="F:serine-type endopeptidase activity"/>
    <property type="evidence" value="ECO:0007669"/>
    <property type="project" value="InterPro"/>
</dbReference>
<dbReference type="InterPro" id="IPR019756">
    <property type="entry name" value="Pept_S26A_signal_pept_1_Ser-AS"/>
</dbReference>
<evidence type="ECO:0000259" key="3">
    <source>
        <dbReference type="Pfam" id="PF10502"/>
    </source>
</evidence>
<keyword evidence="2" id="KW-0378">Hydrolase</keyword>